<name>A0A8T2XR48_POPDE</name>
<feature type="non-terminal residue" evidence="2">
    <location>
        <position position="98"/>
    </location>
</feature>
<protein>
    <submittedName>
        <fullName evidence="2">Uncharacterized protein</fullName>
    </submittedName>
</protein>
<accession>A0A8T2XR48</accession>
<reference evidence="2" key="1">
    <citation type="journal article" date="2021" name="J. Hered.">
        <title>Genome Assembly of Salicaceae Populus deltoides (Eastern Cottonwood) I-69 Based on Nanopore Sequencing and Hi-C Technologies.</title>
        <authorList>
            <person name="Bai S."/>
            <person name="Wu H."/>
            <person name="Zhang J."/>
            <person name="Pan Z."/>
            <person name="Zhao W."/>
            <person name="Li Z."/>
            <person name="Tong C."/>
        </authorList>
    </citation>
    <scope>NUCLEOTIDE SEQUENCE</scope>
    <source>
        <tissue evidence="2">Leaf</tissue>
    </source>
</reference>
<dbReference type="Proteomes" id="UP000807159">
    <property type="component" value="Chromosome 10"/>
</dbReference>
<comment type="caution">
    <text evidence="2">The sequence shown here is derived from an EMBL/GenBank/DDBJ whole genome shotgun (WGS) entry which is preliminary data.</text>
</comment>
<keyword evidence="3" id="KW-1185">Reference proteome</keyword>
<dbReference type="AlphaFoldDB" id="A0A8T2XR48"/>
<evidence type="ECO:0000256" key="1">
    <source>
        <dbReference type="SAM" id="MobiDB-lite"/>
    </source>
</evidence>
<evidence type="ECO:0000313" key="3">
    <source>
        <dbReference type="Proteomes" id="UP000807159"/>
    </source>
</evidence>
<dbReference type="EMBL" id="JACEGQ020000010">
    <property type="protein sequence ID" value="KAH8494913.1"/>
    <property type="molecule type" value="Genomic_DNA"/>
</dbReference>
<feature type="region of interest" description="Disordered" evidence="1">
    <location>
        <begin position="67"/>
        <end position="98"/>
    </location>
</feature>
<organism evidence="2 3">
    <name type="scientific">Populus deltoides</name>
    <name type="common">Eastern poplar</name>
    <name type="synonym">Eastern cottonwood</name>
    <dbReference type="NCBI Taxonomy" id="3696"/>
    <lineage>
        <taxon>Eukaryota</taxon>
        <taxon>Viridiplantae</taxon>
        <taxon>Streptophyta</taxon>
        <taxon>Embryophyta</taxon>
        <taxon>Tracheophyta</taxon>
        <taxon>Spermatophyta</taxon>
        <taxon>Magnoliopsida</taxon>
        <taxon>eudicotyledons</taxon>
        <taxon>Gunneridae</taxon>
        <taxon>Pentapetalae</taxon>
        <taxon>rosids</taxon>
        <taxon>fabids</taxon>
        <taxon>Malpighiales</taxon>
        <taxon>Salicaceae</taxon>
        <taxon>Saliceae</taxon>
        <taxon>Populus</taxon>
    </lineage>
</organism>
<evidence type="ECO:0000313" key="2">
    <source>
        <dbReference type="EMBL" id="KAH8494913.1"/>
    </source>
</evidence>
<sequence length="98" mass="10796">MGEHSNGVGMSEKVTVPSSLNLHVDYIITNTVAEAVADTQQEKHSNVGMAEQHLKTDNVTEIQLVESDHEDKMHRQHLSHSQSNPASLESDLQLVHSS</sequence>
<proteinExistence type="predicted"/>
<gene>
    <name evidence="2" type="ORF">H0E87_018181</name>
</gene>